<dbReference type="Proteomes" id="UP001138802">
    <property type="component" value="Unassembled WGS sequence"/>
</dbReference>
<dbReference type="InterPro" id="IPR002758">
    <property type="entry name" value="Cation_antiport_E"/>
</dbReference>
<dbReference type="PANTHER" id="PTHR34584:SF1">
    <property type="entry name" value="NA(+)_H(+) ANTIPORTER SUBUNIT E1"/>
    <property type="match status" value="1"/>
</dbReference>
<evidence type="ECO:0000256" key="5">
    <source>
        <dbReference type="ARBA" id="ARBA00022989"/>
    </source>
</evidence>
<comment type="caution">
    <text evidence="7">The sequence shown here is derived from an EMBL/GenBank/DDBJ whole genome shotgun (WGS) entry which is preliminary data.</text>
</comment>
<evidence type="ECO:0000313" key="7">
    <source>
        <dbReference type="EMBL" id="MBK1646310.1"/>
    </source>
</evidence>
<comment type="similarity">
    <text evidence="2">Belongs to the CPA3 antiporters (TC 2.A.63) subunit E family.</text>
</comment>
<keyword evidence="6" id="KW-0472">Membrane</keyword>
<evidence type="ECO:0008006" key="9">
    <source>
        <dbReference type="Google" id="ProtNLM"/>
    </source>
</evidence>
<keyword evidence="4" id="KW-0812">Transmembrane</keyword>
<dbReference type="GO" id="GO:0005886">
    <property type="term" value="C:plasma membrane"/>
    <property type="evidence" value="ECO:0007669"/>
    <property type="project" value="UniProtKB-SubCell"/>
</dbReference>
<keyword evidence="5" id="KW-1133">Transmembrane helix</keyword>
<dbReference type="GO" id="GO:0008324">
    <property type="term" value="F:monoatomic cation transmembrane transporter activity"/>
    <property type="evidence" value="ECO:0007669"/>
    <property type="project" value="InterPro"/>
</dbReference>
<sequence>MRLPGPLPMVRTVLLRLTLFILLWWSLTDGQPESWPLGGVFVLLATGLSLSLSRPVPWSLLGFARFVPFFLWRSWRGGLDVAWRACVPRLPIAPGIMDYRLRLPPGRSRIFMTAVVSLLPGTLSAEIVRNNLIVHVLDRHAANTADLAALESRVAALFRLALHPPSQTHRMTS</sequence>
<comment type="subcellular location">
    <subcellularLocation>
        <location evidence="1">Cell membrane</location>
        <topology evidence="1">Multi-pass membrane protein</topology>
    </subcellularLocation>
</comment>
<reference evidence="7 8" key="1">
    <citation type="journal article" date="2020" name="Microorganisms">
        <title>Osmotic Adaptation and Compatible Solute Biosynthesis of Phototrophic Bacteria as Revealed from Genome Analyses.</title>
        <authorList>
            <person name="Imhoff J.F."/>
            <person name="Rahn T."/>
            <person name="Kunzel S."/>
            <person name="Keller A."/>
            <person name="Neulinger S.C."/>
        </authorList>
    </citation>
    <scope>NUCLEOTIDE SEQUENCE [LARGE SCALE GENOMIC DNA]</scope>
    <source>
        <strain evidence="7 8">DSM 21303</strain>
    </source>
</reference>
<keyword evidence="3" id="KW-1003">Cell membrane</keyword>
<dbReference type="EMBL" id="NRSD01000023">
    <property type="protein sequence ID" value="MBK1646310.1"/>
    <property type="molecule type" value="Genomic_DNA"/>
</dbReference>
<evidence type="ECO:0000256" key="4">
    <source>
        <dbReference type="ARBA" id="ARBA00022692"/>
    </source>
</evidence>
<accession>A0A9X1BAW4</accession>
<dbReference type="Pfam" id="PF01899">
    <property type="entry name" value="MNHE"/>
    <property type="match status" value="1"/>
</dbReference>
<dbReference type="AlphaFoldDB" id="A0A9X1BAW4"/>
<evidence type="ECO:0000256" key="6">
    <source>
        <dbReference type="ARBA" id="ARBA00023136"/>
    </source>
</evidence>
<dbReference type="PANTHER" id="PTHR34584">
    <property type="entry name" value="NA(+)/H(+) ANTIPORTER SUBUNIT E1"/>
    <property type="match status" value="1"/>
</dbReference>
<gene>
    <name evidence="7" type="ORF">CKO25_16980</name>
</gene>
<keyword evidence="8" id="KW-1185">Reference proteome</keyword>
<protein>
    <recommendedName>
        <fullName evidence="9">Cation transporter</fullName>
    </recommendedName>
</protein>
<proteinExistence type="inferred from homology"/>
<dbReference type="RefSeq" id="WP_200389123.1">
    <property type="nucleotide sequence ID" value="NZ_NRSD01000023.1"/>
</dbReference>
<evidence type="ECO:0000256" key="2">
    <source>
        <dbReference type="ARBA" id="ARBA00006228"/>
    </source>
</evidence>
<evidence type="ECO:0000256" key="1">
    <source>
        <dbReference type="ARBA" id="ARBA00004651"/>
    </source>
</evidence>
<organism evidence="7 8">
    <name type="scientific">Thiocapsa imhoffii</name>
    <dbReference type="NCBI Taxonomy" id="382777"/>
    <lineage>
        <taxon>Bacteria</taxon>
        <taxon>Pseudomonadati</taxon>
        <taxon>Pseudomonadota</taxon>
        <taxon>Gammaproteobacteria</taxon>
        <taxon>Chromatiales</taxon>
        <taxon>Chromatiaceae</taxon>
        <taxon>Thiocapsa</taxon>
    </lineage>
</organism>
<name>A0A9X1BAW4_9GAMM</name>
<evidence type="ECO:0000256" key="3">
    <source>
        <dbReference type="ARBA" id="ARBA00022475"/>
    </source>
</evidence>
<evidence type="ECO:0000313" key="8">
    <source>
        <dbReference type="Proteomes" id="UP001138802"/>
    </source>
</evidence>